<keyword evidence="8" id="KW-0966">Cell projection</keyword>
<dbReference type="AlphaFoldDB" id="A0A6I2L8H8"/>
<sequence length="233" mass="24518">MDLTAIAASGMQQDLLRMDSISQNIANALTPGYKRQTVTGIGFAQQVTAGLAAESVAVTSINPQPGTLRPTANPLDLAIDGAAYFEVATEQGSAYTRQGAFHTDVRGRLVTASGAAVMGSGGEILLNGAFAVDANGDVRQGDQVVARLKLVNFSNPEALQPIGGGVYVQGGARVAEEPLTSSVRSSFLENSNVNTAQEMVQLTATVRHFEAMQKILQGYDDSLEKTIRKLGEF</sequence>
<feature type="domain" description="Flagellar basal-body/hook protein C-terminal" evidence="6">
    <location>
        <begin position="185"/>
        <end position="228"/>
    </location>
</feature>
<dbReference type="GO" id="GO:0071978">
    <property type="term" value="P:bacterial-type flagellum-dependent swarming motility"/>
    <property type="evidence" value="ECO:0007669"/>
    <property type="project" value="TreeGrafter"/>
</dbReference>
<protein>
    <submittedName>
        <fullName evidence="8">Flagellar hook-basal body complex protein</fullName>
    </submittedName>
</protein>
<evidence type="ECO:0000256" key="3">
    <source>
        <dbReference type="ARBA" id="ARBA00023143"/>
    </source>
</evidence>
<dbReference type="Pfam" id="PF22692">
    <property type="entry name" value="LlgE_F_G_D1"/>
    <property type="match status" value="1"/>
</dbReference>
<dbReference type="EMBL" id="WKJK01000023">
    <property type="protein sequence ID" value="MRW94163.1"/>
    <property type="molecule type" value="Genomic_DNA"/>
</dbReference>
<dbReference type="InterPro" id="IPR001444">
    <property type="entry name" value="Flag_bb_rod_N"/>
</dbReference>
<proteinExistence type="inferred from homology"/>
<keyword evidence="8" id="KW-0969">Cilium</keyword>
<dbReference type="Pfam" id="PF06429">
    <property type="entry name" value="Flg_bbr_C"/>
    <property type="match status" value="1"/>
</dbReference>
<evidence type="ECO:0000256" key="2">
    <source>
        <dbReference type="ARBA" id="ARBA00009677"/>
    </source>
</evidence>
<evidence type="ECO:0000259" key="6">
    <source>
        <dbReference type="Pfam" id="PF06429"/>
    </source>
</evidence>
<evidence type="ECO:0000313" key="8">
    <source>
        <dbReference type="EMBL" id="MRW94163.1"/>
    </source>
</evidence>
<evidence type="ECO:0000256" key="4">
    <source>
        <dbReference type="RuleBase" id="RU362116"/>
    </source>
</evidence>
<dbReference type="PANTHER" id="PTHR30435">
    <property type="entry name" value="FLAGELLAR PROTEIN"/>
    <property type="match status" value="1"/>
</dbReference>
<name>A0A6I2L8H8_9BURK</name>
<comment type="caution">
    <text evidence="8">The sequence shown here is derived from an EMBL/GenBank/DDBJ whole genome shotgun (WGS) entry which is preliminary data.</text>
</comment>
<dbReference type="Pfam" id="PF00460">
    <property type="entry name" value="Flg_bb_rod"/>
    <property type="match status" value="1"/>
</dbReference>
<evidence type="ECO:0000259" key="5">
    <source>
        <dbReference type="Pfam" id="PF00460"/>
    </source>
</evidence>
<dbReference type="InterPro" id="IPR020013">
    <property type="entry name" value="Flagellar_FlgE/F/G"/>
</dbReference>
<comment type="subcellular location">
    <subcellularLocation>
        <location evidence="1 4">Bacterial flagellum basal body</location>
    </subcellularLocation>
</comment>
<dbReference type="GO" id="GO:0009425">
    <property type="term" value="C:bacterial-type flagellum basal body"/>
    <property type="evidence" value="ECO:0007669"/>
    <property type="project" value="UniProtKB-SubCell"/>
</dbReference>
<dbReference type="NCBIfam" id="TIGR03506">
    <property type="entry name" value="FlgEFG_subfam"/>
    <property type="match status" value="1"/>
</dbReference>
<gene>
    <name evidence="8" type="ORF">GJ699_29740</name>
</gene>
<accession>A0A6I2L8H8</accession>
<keyword evidence="8" id="KW-0282">Flagellum</keyword>
<organism evidence="8 9">
    <name type="scientific">Duganella guangzhouensis</name>
    <dbReference type="NCBI Taxonomy" id="2666084"/>
    <lineage>
        <taxon>Bacteria</taxon>
        <taxon>Pseudomonadati</taxon>
        <taxon>Pseudomonadota</taxon>
        <taxon>Betaproteobacteria</taxon>
        <taxon>Burkholderiales</taxon>
        <taxon>Oxalobacteraceae</taxon>
        <taxon>Telluria group</taxon>
        <taxon>Duganella</taxon>
    </lineage>
</organism>
<evidence type="ECO:0000259" key="7">
    <source>
        <dbReference type="Pfam" id="PF22692"/>
    </source>
</evidence>
<feature type="domain" description="Flagellar hook protein FlgE/F/G-like D1" evidence="7">
    <location>
        <begin position="78"/>
        <end position="119"/>
    </location>
</feature>
<dbReference type="InterPro" id="IPR053967">
    <property type="entry name" value="LlgE_F_G-like_D1"/>
</dbReference>
<dbReference type="Proteomes" id="UP000433309">
    <property type="component" value="Unassembled WGS sequence"/>
</dbReference>
<feature type="domain" description="Flagellar basal body rod protein N-terminal" evidence="5">
    <location>
        <begin position="6"/>
        <end position="34"/>
    </location>
</feature>
<evidence type="ECO:0000256" key="1">
    <source>
        <dbReference type="ARBA" id="ARBA00004117"/>
    </source>
</evidence>
<dbReference type="SUPFAM" id="SSF117143">
    <property type="entry name" value="Flagellar hook protein flgE"/>
    <property type="match status" value="1"/>
</dbReference>
<dbReference type="PANTHER" id="PTHR30435:SF19">
    <property type="entry name" value="FLAGELLAR BASAL-BODY ROD PROTEIN FLGG"/>
    <property type="match status" value="1"/>
</dbReference>
<dbReference type="InterPro" id="IPR010930">
    <property type="entry name" value="Flg_bb/hook_C_dom"/>
</dbReference>
<reference evidence="8 9" key="1">
    <citation type="submission" date="2019-11" db="EMBL/GenBank/DDBJ databases">
        <title>Novel species isolated from a subtropical stream in China.</title>
        <authorList>
            <person name="Lu H."/>
        </authorList>
    </citation>
    <scope>NUCLEOTIDE SEQUENCE [LARGE SCALE GENOMIC DNA]</scope>
    <source>
        <strain evidence="8 9">FT80W</strain>
    </source>
</reference>
<keyword evidence="9" id="KW-1185">Reference proteome</keyword>
<keyword evidence="3 4" id="KW-0975">Bacterial flagellum</keyword>
<dbReference type="InterPro" id="IPR037925">
    <property type="entry name" value="FlgE/F/G-like"/>
</dbReference>
<dbReference type="RefSeq" id="WP_154383031.1">
    <property type="nucleotide sequence ID" value="NZ_WKJK01000023.1"/>
</dbReference>
<evidence type="ECO:0000313" key="9">
    <source>
        <dbReference type="Proteomes" id="UP000433309"/>
    </source>
</evidence>
<comment type="similarity">
    <text evidence="2 4">Belongs to the flagella basal body rod proteins family.</text>
</comment>